<dbReference type="Pfam" id="PF00892">
    <property type="entry name" value="EamA"/>
    <property type="match status" value="2"/>
</dbReference>
<dbReference type="RefSeq" id="WP_345255963.1">
    <property type="nucleotide sequence ID" value="NZ_BAABGY010000007.1"/>
</dbReference>
<evidence type="ECO:0000259" key="2">
    <source>
        <dbReference type="Pfam" id="PF00892"/>
    </source>
</evidence>
<sequence>MRKALLQLHTAVFLWGFTGVLGRVITLSQVWLVWYRLAITVVSLWLLYAALGKIRRLPLRSAGYISLIGSILAFHWVCFYGSIKLANVTIALTCLSTTGLLASFLEPLVMKKKFDFVEIGLGLFAIAGIAVIYWNHLEFSNGIIVGLLSAILTVLVSVLNKKMIDQYEPEAITLYQLSGGFVGLSLALPLYLAVFPEPAQAPVAADWLWLIVLSWVCTIGTFFLYIRALKKVSAFTMNLTLTLEPVYGIILAFLFYQENRHFNSWFYVGFALISVAVLFHMWRLLRPARPMLHGSEGNT</sequence>
<dbReference type="Proteomes" id="UP001501725">
    <property type="component" value="Unassembled WGS sequence"/>
</dbReference>
<keyword evidence="1" id="KW-1133">Transmembrane helix</keyword>
<feature type="transmembrane region" description="Helical" evidence="1">
    <location>
        <begin position="262"/>
        <end position="282"/>
    </location>
</feature>
<evidence type="ECO:0000256" key="1">
    <source>
        <dbReference type="SAM" id="Phobius"/>
    </source>
</evidence>
<dbReference type="InterPro" id="IPR037185">
    <property type="entry name" value="EmrE-like"/>
</dbReference>
<dbReference type="PANTHER" id="PTHR22911:SF79">
    <property type="entry name" value="MOBA-LIKE NTP TRANSFERASE DOMAIN-CONTAINING PROTEIN"/>
    <property type="match status" value="1"/>
</dbReference>
<dbReference type="InterPro" id="IPR000620">
    <property type="entry name" value="EamA_dom"/>
</dbReference>
<feature type="transmembrane region" description="Helical" evidence="1">
    <location>
        <begin position="63"/>
        <end position="83"/>
    </location>
</feature>
<feature type="transmembrane region" description="Helical" evidence="1">
    <location>
        <begin position="89"/>
        <end position="109"/>
    </location>
</feature>
<dbReference type="PANTHER" id="PTHR22911">
    <property type="entry name" value="ACYL-MALONYL CONDENSING ENZYME-RELATED"/>
    <property type="match status" value="1"/>
</dbReference>
<reference evidence="4" key="1">
    <citation type="journal article" date="2019" name="Int. J. Syst. Evol. Microbiol.">
        <title>The Global Catalogue of Microorganisms (GCM) 10K type strain sequencing project: providing services to taxonomists for standard genome sequencing and annotation.</title>
        <authorList>
            <consortium name="The Broad Institute Genomics Platform"/>
            <consortium name="The Broad Institute Genome Sequencing Center for Infectious Disease"/>
            <person name="Wu L."/>
            <person name="Ma J."/>
        </authorList>
    </citation>
    <scope>NUCLEOTIDE SEQUENCE [LARGE SCALE GENOMIC DNA]</scope>
    <source>
        <strain evidence="4">JCM 17919</strain>
    </source>
</reference>
<name>A0ABP8GZC6_9BACT</name>
<accession>A0ABP8GZC6</accession>
<organism evidence="3 4">
    <name type="scientific">Flaviaesturariibacter amylovorans</name>
    <dbReference type="NCBI Taxonomy" id="1084520"/>
    <lineage>
        <taxon>Bacteria</taxon>
        <taxon>Pseudomonadati</taxon>
        <taxon>Bacteroidota</taxon>
        <taxon>Chitinophagia</taxon>
        <taxon>Chitinophagales</taxon>
        <taxon>Chitinophagaceae</taxon>
        <taxon>Flaviaestuariibacter</taxon>
    </lineage>
</organism>
<evidence type="ECO:0000313" key="4">
    <source>
        <dbReference type="Proteomes" id="UP001501725"/>
    </source>
</evidence>
<comment type="caution">
    <text evidence="3">The sequence shown here is derived from an EMBL/GenBank/DDBJ whole genome shotgun (WGS) entry which is preliminary data.</text>
</comment>
<feature type="domain" description="EamA" evidence="2">
    <location>
        <begin position="142"/>
        <end position="279"/>
    </location>
</feature>
<feature type="transmembrane region" description="Helical" evidence="1">
    <location>
        <begin position="207"/>
        <end position="226"/>
    </location>
</feature>
<feature type="transmembrane region" description="Helical" evidence="1">
    <location>
        <begin position="142"/>
        <end position="160"/>
    </location>
</feature>
<feature type="domain" description="EamA" evidence="2">
    <location>
        <begin position="4"/>
        <end position="133"/>
    </location>
</feature>
<protein>
    <submittedName>
        <fullName evidence="3">DMT family transporter</fullName>
    </submittedName>
</protein>
<keyword evidence="4" id="KW-1185">Reference proteome</keyword>
<keyword evidence="1" id="KW-0472">Membrane</keyword>
<dbReference type="EMBL" id="BAABGY010000007">
    <property type="protein sequence ID" value="GAA4331803.1"/>
    <property type="molecule type" value="Genomic_DNA"/>
</dbReference>
<proteinExistence type="predicted"/>
<dbReference type="SUPFAM" id="SSF103481">
    <property type="entry name" value="Multidrug resistance efflux transporter EmrE"/>
    <property type="match status" value="1"/>
</dbReference>
<feature type="transmembrane region" description="Helical" evidence="1">
    <location>
        <begin position="32"/>
        <end position="51"/>
    </location>
</feature>
<feature type="transmembrane region" description="Helical" evidence="1">
    <location>
        <begin position="238"/>
        <end position="256"/>
    </location>
</feature>
<feature type="transmembrane region" description="Helical" evidence="1">
    <location>
        <begin position="116"/>
        <end position="136"/>
    </location>
</feature>
<feature type="transmembrane region" description="Helical" evidence="1">
    <location>
        <begin position="172"/>
        <end position="195"/>
    </location>
</feature>
<gene>
    <name evidence="3" type="ORF">GCM10023184_23980</name>
</gene>
<evidence type="ECO:0000313" key="3">
    <source>
        <dbReference type="EMBL" id="GAA4331803.1"/>
    </source>
</evidence>
<keyword evidence="1" id="KW-0812">Transmembrane</keyword>